<organism evidence="4 5">
    <name type="scientific">Arenimonas caeni</name>
    <dbReference type="NCBI Taxonomy" id="2058085"/>
    <lineage>
        <taxon>Bacteria</taxon>
        <taxon>Pseudomonadati</taxon>
        <taxon>Pseudomonadota</taxon>
        <taxon>Gammaproteobacteria</taxon>
        <taxon>Lysobacterales</taxon>
        <taxon>Lysobacteraceae</taxon>
        <taxon>Arenimonas</taxon>
    </lineage>
</organism>
<dbReference type="AlphaFoldDB" id="A0A2P6M8Z9"/>
<reference evidence="4 5" key="1">
    <citation type="submission" date="2018-03" db="EMBL/GenBank/DDBJ databases">
        <title>Arenimonas caeni sp. nov., isolated from activated sludge.</title>
        <authorList>
            <person name="Liu H."/>
        </authorList>
    </citation>
    <scope>NUCLEOTIDE SEQUENCE [LARGE SCALE GENOMIC DNA]</scope>
    <source>
        <strain evidence="5">z29</strain>
    </source>
</reference>
<dbReference type="NCBIfam" id="TIGR03788">
    <property type="entry name" value="marine_srt_targ"/>
    <property type="match status" value="1"/>
</dbReference>
<proteinExistence type="predicted"/>
<evidence type="ECO:0000259" key="3">
    <source>
        <dbReference type="PROSITE" id="PS51468"/>
    </source>
</evidence>
<name>A0A2P6M8Z9_9GAMM</name>
<dbReference type="InterPro" id="IPR022440">
    <property type="entry name" value="CHP03788"/>
</dbReference>
<comment type="caution">
    <text evidence="4">The sequence shown here is derived from an EMBL/GenBank/DDBJ whole genome shotgun (WGS) entry which is preliminary data.</text>
</comment>
<keyword evidence="5" id="KW-1185">Reference proteome</keyword>
<dbReference type="Pfam" id="PF13768">
    <property type="entry name" value="VWA_3"/>
    <property type="match status" value="1"/>
</dbReference>
<dbReference type="InterPro" id="IPR002035">
    <property type="entry name" value="VWF_A"/>
</dbReference>
<dbReference type="SMART" id="SM00609">
    <property type="entry name" value="VIT"/>
    <property type="match status" value="1"/>
</dbReference>
<feature type="domain" description="VIT" evidence="3">
    <location>
        <begin position="104"/>
        <end position="232"/>
    </location>
</feature>
<evidence type="ECO:0000256" key="1">
    <source>
        <dbReference type="SAM" id="Phobius"/>
    </source>
</evidence>
<dbReference type="PANTHER" id="PTHR45737:SF6">
    <property type="entry name" value="VON WILLEBRAND FACTOR A DOMAIN-CONTAINING PROTEIN 5A"/>
    <property type="match status" value="1"/>
</dbReference>
<evidence type="ECO:0000313" key="4">
    <source>
        <dbReference type="EMBL" id="PRH82450.1"/>
    </source>
</evidence>
<dbReference type="PANTHER" id="PTHR45737">
    <property type="entry name" value="VON WILLEBRAND FACTOR A DOMAIN-CONTAINING PROTEIN 5A"/>
    <property type="match status" value="1"/>
</dbReference>
<dbReference type="SUPFAM" id="SSF53300">
    <property type="entry name" value="vWA-like"/>
    <property type="match status" value="1"/>
</dbReference>
<dbReference type="InterPro" id="IPR013694">
    <property type="entry name" value="VIT"/>
</dbReference>
<dbReference type="PROSITE" id="PS51468">
    <property type="entry name" value="VIT"/>
    <property type="match status" value="1"/>
</dbReference>
<accession>A0A2P6M8Z9</accession>
<protein>
    <submittedName>
        <fullName evidence="4">Marine proteobacterial sortase target protein</fullName>
    </submittedName>
</protein>
<evidence type="ECO:0000313" key="5">
    <source>
        <dbReference type="Proteomes" id="UP000241736"/>
    </source>
</evidence>
<dbReference type="Gene3D" id="3.40.50.410">
    <property type="entry name" value="von Willebrand factor, type A domain"/>
    <property type="match status" value="1"/>
</dbReference>
<dbReference type="SMART" id="SM00327">
    <property type="entry name" value="VWA"/>
    <property type="match status" value="1"/>
</dbReference>
<dbReference type="PROSITE" id="PS50234">
    <property type="entry name" value="VWFA"/>
    <property type="match status" value="1"/>
</dbReference>
<feature type="transmembrane region" description="Helical" evidence="1">
    <location>
        <begin position="81"/>
        <end position="101"/>
    </location>
</feature>
<dbReference type="Proteomes" id="UP000241736">
    <property type="component" value="Unassembled WGS sequence"/>
</dbReference>
<keyword evidence="1" id="KW-0472">Membrane</keyword>
<feature type="domain" description="VWFA" evidence="2">
    <location>
        <begin position="386"/>
        <end position="556"/>
    </location>
</feature>
<keyword evidence="1" id="KW-1133">Transmembrane helix</keyword>
<dbReference type="EMBL" id="PVLF01000010">
    <property type="protein sequence ID" value="PRH82450.1"/>
    <property type="molecule type" value="Genomic_DNA"/>
</dbReference>
<gene>
    <name evidence="4" type="ORF">C6N40_08010</name>
</gene>
<evidence type="ECO:0000259" key="2">
    <source>
        <dbReference type="PROSITE" id="PS50234"/>
    </source>
</evidence>
<dbReference type="InterPro" id="IPR036465">
    <property type="entry name" value="vWFA_dom_sf"/>
</dbReference>
<dbReference type="Pfam" id="PF08487">
    <property type="entry name" value="VIT"/>
    <property type="match status" value="1"/>
</dbReference>
<sequence>MAGSSSTMATVRDMAASLGQPPRAGNALPGNCHNLPAPCPGSAPPAAADGPAMALPPRRAAMSERITRKPRFFRSLRRPRLVAAWLATLGLLLAAATAHAGEEPEGLVFEHEGRWVASLAMDTTVHMQVHGLLAEVSVRQTYRNDSSQWREGRYLLPLPENAAVGGLTLRIGERLVEGEIREKQEARAVYEAAAAAGQRASLVEQNRPNLFQTAVANIGPGEEVEIEVRYWQPVHYRDGEFSLGLPLTLTPRYTPAPDPETPLAMRAMADANPALAEALPAVASGTDAGGALPPTVALSAEIVPGLPLQRLESPSHAVTVWAEGPTYRVTLADLVEASDRDFELRWEPVPSKAPRSALFTDRIGGEDFALLMLVPPTLPVAPLPRELVLVIDNSGSMSGASMAQAIEAADRALARLRPGDRFNVIRFDDSFDLLFPEAVPAQPGNVARARAFVRSLQAEGGTRMLPALRAAFAGTAPEGFLRQVVLATDAAIGNEDELLQLIETERGDARLFPVGIGSAPNGHFLRKAAESGRGTGIVVRDVNEVAEKMDALLAKLDRPAMRDVAVDWPGVAEAYPARIPDLYQGEALQVVARLGSLDGVATVRGLTPQPWVRRVSLDGSKATPAPGIGRLWARARIDSLEDEVRRGGDIESLKPAIVDVALRHGLVSTYTSLVAVDRTPARPRQAELGSTRLSNATPAGSLAFAQGSTGWTRELLLALALALGGLAVLRTRS</sequence>
<keyword evidence="1" id="KW-0812">Transmembrane</keyword>
<dbReference type="OrthoDB" id="9784383at2"/>